<dbReference type="PRINTS" id="PR00463">
    <property type="entry name" value="EP450I"/>
</dbReference>
<evidence type="ECO:0000256" key="3">
    <source>
        <dbReference type="ARBA" id="ARBA00022723"/>
    </source>
</evidence>
<dbReference type="Gene3D" id="1.10.630.10">
    <property type="entry name" value="Cytochrome P450"/>
    <property type="match status" value="1"/>
</dbReference>
<evidence type="ECO:0000313" key="10">
    <source>
        <dbReference type="Proteomes" id="UP001175271"/>
    </source>
</evidence>
<dbReference type="GO" id="GO:0005506">
    <property type="term" value="F:iron ion binding"/>
    <property type="evidence" value="ECO:0007669"/>
    <property type="project" value="InterPro"/>
</dbReference>
<comment type="caution">
    <text evidence="9">The sequence shown here is derived from an EMBL/GenBank/DDBJ whole genome shotgun (WGS) entry which is preliminary data.</text>
</comment>
<keyword evidence="5 7" id="KW-0408">Iron</keyword>
<name>A0AA39I7B3_9BILA</name>
<dbReference type="FunFam" id="1.10.630.10:FF:000036">
    <property type="entry name" value="CYtochrome P450 family"/>
    <property type="match status" value="1"/>
</dbReference>
<dbReference type="CDD" id="cd20617">
    <property type="entry name" value="CYP1_2-like"/>
    <property type="match status" value="1"/>
</dbReference>
<dbReference type="SUPFAM" id="SSF48264">
    <property type="entry name" value="Cytochrome P450"/>
    <property type="match status" value="1"/>
</dbReference>
<organism evidence="9 10">
    <name type="scientific">Steinernema hermaphroditum</name>
    <dbReference type="NCBI Taxonomy" id="289476"/>
    <lineage>
        <taxon>Eukaryota</taxon>
        <taxon>Metazoa</taxon>
        <taxon>Ecdysozoa</taxon>
        <taxon>Nematoda</taxon>
        <taxon>Chromadorea</taxon>
        <taxon>Rhabditida</taxon>
        <taxon>Tylenchina</taxon>
        <taxon>Panagrolaimomorpha</taxon>
        <taxon>Strongyloidoidea</taxon>
        <taxon>Steinernematidae</taxon>
        <taxon>Steinernema</taxon>
    </lineage>
</organism>
<dbReference type="PRINTS" id="PR00385">
    <property type="entry name" value="P450"/>
</dbReference>
<keyword evidence="10" id="KW-1185">Reference proteome</keyword>
<dbReference type="Proteomes" id="UP001175271">
    <property type="component" value="Unassembled WGS sequence"/>
</dbReference>
<dbReference type="PANTHER" id="PTHR24300">
    <property type="entry name" value="CYTOCHROME P450 508A4-RELATED"/>
    <property type="match status" value="1"/>
</dbReference>
<evidence type="ECO:0000256" key="5">
    <source>
        <dbReference type="ARBA" id="ARBA00023004"/>
    </source>
</evidence>
<protein>
    <submittedName>
        <fullName evidence="9">Uncharacterized protein</fullName>
    </submittedName>
</protein>
<dbReference type="InterPro" id="IPR001128">
    <property type="entry name" value="Cyt_P450"/>
</dbReference>
<evidence type="ECO:0000256" key="4">
    <source>
        <dbReference type="ARBA" id="ARBA00023002"/>
    </source>
</evidence>
<comment type="cofactor">
    <cofactor evidence="1 7">
        <name>heme</name>
        <dbReference type="ChEBI" id="CHEBI:30413"/>
    </cofactor>
</comment>
<evidence type="ECO:0000256" key="2">
    <source>
        <dbReference type="ARBA" id="ARBA00010617"/>
    </source>
</evidence>
<evidence type="ECO:0000256" key="7">
    <source>
        <dbReference type="PIRSR" id="PIRSR602401-1"/>
    </source>
</evidence>
<dbReference type="GO" id="GO:0005737">
    <property type="term" value="C:cytoplasm"/>
    <property type="evidence" value="ECO:0007669"/>
    <property type="project" value="TreeGrafter"/>
</dbReference>
<dbReference type="PANTHER" id="PTHR24300:SF375">
    <property type="entry name" value="CYTOCHROME P450 FAMILY"/>
    <property type="match status" value="1"/>
</dbReference>
<dbReference type="GO" id="GO:0006805">
    <property type="term" value="P:xenobiotic metabolic process"/>
    <property type="evidence" value="ECO:0007669"/>
    <property type="project" value="TreeGrafter"/>
</dbReference>
<dbReference type="GO" id="GO:0020037">
    <property type="term" value="F:heme binding"/>
    <property type="evidence" value="ECO:0007669"/>
    <property type="project" value="InterPro"/>
</dbReference>
<dbReference type="EMBL" id="JAUCMV010000002">
    <property type="protein sequence ID" value="KAK0418079.1"/>
    <property type="molecule type" value="Genomic_DNA"/>
</dbReference>
<accession>A0AA39I7B3</accession>
<gene>
    <name evidence="9" type="ORF">QR680_013358</name>
</gene>
<comment type="similarity">
    <text evidence="2 8">Belongs to the cytochrome P450 family.</text>
</comment>
<evidence type="ECO:0000256" key="1">
    <source>
        <dbReference type="ARBA" id="ARBA00001971"/>
    </source>
</evidence>
<dbReference type="InterPro" id="IPR050182">
    <property type="entry name" value="Cytochrome_P450_fam2"/>
</dbReference>
<keyword evidence="3 7" id="KW-0479">Metal-binding</keyword>
<reference evidence="9" key="1">
    <citation type="submission" date="2023-06" db="EMBL/GenBank/DDBJ databases">
        <title>Genomic analysis of the entomopathogenic nematode Steinernema hermaphroditum.</title>
        <authorList>
            <person name="Schwarz E.M."/>
            <person name="Heppert J.K."/>
            <person name="Baniya A."/>
            <person name="Schwartz H.T."/>
            <person name="Tan C.-H."/>
            <person name="Antoshechkin I."/>
            <person name="Sternberg P.W."/>
            <person name="Goodrich-Blair H."/>
            <person name="Dillman A.R."/>
        </authorList>
    </citation>
    <scope>NUCLEOTIDE SEQUENCE</scope>
    <source>
        <strain evidence="9">PS9179</strain>
        <tissue evidence="9">Whole animal</tissue>
    </source>
</reference>
<dbReference type="InterPro" id="IPR036396">
    <property type="entry name" value="Cyt_P450_sf"/>
</dbReference>
<dbReference type="AlphaFoldDB" id="A0AA39I7B3"/>
<proteinExistence type="inferred from homology"/>
<dbReference type="InterPro" id="IPR017972">
    <property type="entry name" value="Cyt_P450_CS"/>
</dbReference>
<keyword evidence="7 8" id="KW-0349">Heme</keyword>
<dbReference type="InterPro" id="IPR002401">
    <property type="entry name" value="Cyt_P450_E_grp-I"/>
</dbReference>
<evidence type="ECO:0000256" key="6">
    <source>
        <dbReference type="ARBA" id="ARBA00023033"/>
    </source>
</evidence>
<keyword evidence="6 8" id="KW-0503">Monooxygenase</keyword>
<feature type="binding site" description="axial binding residue" evidence="7">
    <location>
        <position position="444"/>
    </location>
    <ligand>
        <name>heme</name>
        <dbReference type="ChEBI" id="CHEBI:30413"/>
    </ligand>
    <ligandPart>
        <name>Fe</name>
        <dbReference type="ChEBI" id="CHEBI:18248"/>
    </ligandPart>
</feature>
<dbReference type="GO" id="GO:0006082">
    <property type="term" value="P:organic acid metabolic process"/>
    <property type="evidence" value="ECO:0007669"/>
    <property type="project" value="TreeGrafter"/>
</dbReference>
<evidence type="ECO:0000313" key="9">
    <source>
        <dbReference type="EMBL" id="KAK0418079.1"/>
    </source>
</evidence>
<dbReference type="PROSITE" id="PS00086">
    <property type="entry name" value="CYTOCHROME_P450"/>
    <property type="match status" value="1"/>
</dbReference>
<dbReference type="GO" id="GO:0016712">
    <property type="term" value="F:oxidoreductase activity, acting on paired donors, with incorporation or reduction of molecular oxygen, reduced flavin or flavoprotein as one donor, and incorporation of one atom of oxygen"/>
    <property type="evidence" value="ECO:0007669"/>
    <property type="project" value="TreeGrafter"/>
</dbReference>
<sequence>MIGLVSLFLGFSFLCLWLYFQRSRNLPPGPLPFPVFGNLPHFGIGVLRGKTVVQVMRDWKARFGPAMTVWLGPIPAVFVTDFDLAVDLFVRQGDAFVDRLKPPVFAATRKGLGIVMSEGDLWVEQRRFALHTLRNFGLGKNLMQEKILAEFHKQMAPVERALDAAGGEAKVDPKRTFSLLIGSIINSLLVGVTFDENNCQDFLVLKAKMDSLGNNLRLTDFFFGRIPLISKQYDKSVDVQMEVIDHLKGIFQKRKRQIKSGEYSLENGPQDFIDAYILEMERRTSNDMGYFSEEQLYASLLDMWAAGQETMIATLMWGTIMLVNHPEAQERMREEIVGVVGSERDVEESDRRSLPYTLATINEIQRIASIINFNFFVKSTRETSCGEYTLPSGTVAAIIMSVIFQDDVNFINPLEFKPSRFLEGEKGKQQMQKMIPFGLGKRACMGEGLARAELFLIMTNLIKNYRITSTAPDKRVPEAPVKLLSIFRRPQAFECLFQKVN</sequence>
<dbReference type="Pfam" id="PF00067">
    <property type="entry name" value="p450"/>
    <property type="match status" value="1"/>
</dbReference>
<evidence type="ECO:0000256" key="8">
    <source>
        <dbReference type="RuleBase" id="RU000461"/>
    </source>
</evidence>
<keyword evidence="4 8" id="KW-0560">Oxidoreductase</keyword>